<sequence length="133" mass="13443">MNKIIFGIVAVVASFMLAESLTCNKCSFGLLGVCLNPSATVCATNTSACFTGLATFPSLTSFSGFNSQGCMENALCGNSTSGTILGATYNVITPCCNTNLCNPVTTSGAASVKLTVTTVIGAALVASLWGCML</sequence>
<name>A0A6Q2WSC5_ESOLU</name>
<evidence type="ECO:0000313" key="13">
    <source>
        <dbReference type="Proteomes" id="UP000265140"/>
    </source>
</evidence>
<reference evidence="13" key="1">
    <citation type="journal article" date="2014" name="PLoS ONE">
        <title>The genome and linkage map of the northern pike (Esox lucius): conserved synteny revealed between the salmonid sister group and the Neoteleostei.</title>
        <authorList>
            <person name="Rondeau E.B."/>
            <person name="Minkley D.R."/>
            <person name="Leong J.S."/>
            <person name="Messmer A.M."/>
            <person name="Jantzen J.R."/>
            <person name="von Schalburg K.R."/>
            <person name="Lemon C."/>
            <person name="Bird N.H."/>
            <person name="Koop B.F."/>
        </authorList>
    </citation>
    <scope>NUCLEOTIDE SEQUENCE</scope>
</reference>
<dbReference type="InterPro" id="IPR046354">
    <property type="entry name" value="SPACA4/Bouncer"/>
</dbReference>
<dbReference type="InterPro" id="IPR045860">
    <property type="entry name" value="Snake_toxin-like_sf"/>
</dbReference>
<dbReference type="Pfam" id="PF00021">
    <property type="entry name" value="UPAR_LY6"/>
    <property type="match status" value="1"/>
</dbReference>
<dbReference type="GO" id="GO:0035036">
    <property type="term" value="P:sperm-egg recognition"/>
    <property type="evidence" value="ECO:0007669"/>
    <property type="project" value="TreeGrafter"/>
</dbReference>
<dbReference type="Bgee" id="ENSELUG00000027731">
    <property type="expression patterns" value="Expressed in embryo and 7 other cell types or tissues"/>
</dbReference>
<evidence type="ECO:0000256" key="4">
    <source>
        <dbReference type="ARBA" id="ARBA00022729"/>
    </source>
</evidence>
<comment type="similarity">
    <text evidence="9">Belongs to the SPACA4/bouncer family.</text>
</comment>
<accession>A0A6Q2WSC5</accession>
<evidence type="ECO:0000256" key="2">
    <source>
        <dbReference type="ARBA" id="ARBA00022475"/>
    </source>
</evidence>
<protein>
    <recommendedName>
        <fullName evidence="11">UPAR/Ly6 domain-containing protein</fullName>
    </recommendedName>
</protein>
<keyword evidence="2" id="KW-1003">Cell membrane</keyword>
<organism evidence="12 13">
    <name type="scientific">Esox lucius</name>
    <name type="common">Northern pike</name>
    <dbReference type="NCBI Taxonomy" id="8010"/>
    <lineage>
        <taxon>Eukaryota</taxon>
        <taxon>Metazoa</taxon>
        <taxon>Chordata</taxon>
        <taxon>Craniata</taxon>
        <taxon>Vertebrata</taxon>
        <taxon>Euteleostomi</taxon>
        <taxon>Actinopterygii</taxon>
        <taxon>Neopterygii</taxon>
        <taxon>Teleostei</taxon>
        <taxon>Protacanthopterygii</taxon>
        <taxon>Esociformes</taxon>
        <taxon>Esocidae</taxon>
        <taxon>Esox</taxon>
    </lineage>
</organism>
<keyword evidence="3" id="KW-0336">GPI-anchor</keyword>
<keyword evidence="13" id="KW-1185">Reference proteome</keyword>
<evidence type="ECO:0000259" key="11">
    <source>
        <dbReference type="Pfam" id="PF00021"/>
    </source>
</evidence>
<evidence type="ECO:0000256" key="3">
    <source>
        <dbReference type="ARBA" id="ARBA00022622"/>
    </source>
</evidence>
<evidence type="ECO:0000256" key="6">
    <source>
        <dbReference type="ARBA" id="ARBA00023157"/>
    </source>
</evidence>
<feature type="chain" id="PRO_5028455934" description="UPAR/Ly6 domain-containing protein" evidence="10">
    <location>
        <begin position="21"/>
        <end position="133"/>
    </location>
</feature>
<proteinExistence type="inferred from homology"/>
<keyword evidence="5" id="KW-0472">Membrane</keyword>
<evidence type="ECO:0000256" key="7">
    <source>
        <dbReference type="ARBA" id="ARBA00023180"/>
    </source>
</evidence>
<keyword evidence="6" id="KW-1015">Disulfide bond</keyword>
<dbReference type="GO" id="GO:0005886">
    <property type="term" value="C:plasma membrane"/>
    <property type="evidence" value="ECO:0007669"/>
    <property type="project" value="UniProtKB-SubCell"/>
</dbReference>
<dbReference type="PANTHER" id="PTHR47613">
    <property type="entry name" value="SPERM ACROSOME MEMBRANE-ASSOCIATED PROTEIN 4"/>
    <property type="match status" value="1"/>
</dbReference>
<dbReference type="Ensembl" id="ENSELUT00000075929.2">
    <property type="protein sequence ID" value="ENSELUP00000044060.1"/>
    <property type="gene ID" value="ENSELUG00000027731.2"/>
</dbReference>
<dbReference type="InParanoid" id="A0A6Q2WSC5"/>
<feature type="signal peptide" evidence="10">
    <location>
        <begin position="1"/>
        <end position="20"/>
    </location>
</feature>
<dbReference type="GeneTree" id="ENSGT00910000144759"/>
<dbReference type="SUPFAM" id="SSF57302">
    <property type="entry name" value="Snake toxin-like"/>
    <property type="match status" value="1"/>
</dbReference>
<dbReference type="InterPro" id="IPR016054">
    <property type="entry name" value="LY6_UPA_recep-like"/>
</dbReference>
<evidence type="ECO:0000256" key="1">
    <source>
        <dbReference type="ARBA" id="ARBA00004609"/>
    </source>
</evidence>
<comment type="subcellular location">
    <subcellularLocation>
        <location evidence="1">Cell membrane</location>
        <topology evidence="1">Lipid-anchor</topology>
        <topology evidence="1">GPI-anchor</topology>
    </subcellularLocation>
</comment>
<reference evidence="12" key="2">
    <citation type="submission" date="2020-02" db="EMBL/GenBank/DDBJ databases">
        <title>Esox lucius (northern pike) genome, fEsoLuc1, primary haplotype.</title>
        <authorList>
            <person name="Myers G."/>
            <person name="Karagic N."/>
            <person name="Meyer A."/>
            <person name="Pippel M."/>
            <person name="Reichard M."/>
            <person name="Winkler S."/>
            <person name="Tracey A."/>
            <person name="Sims Y."/>
            <person name="Howe K."/>
            <person name="Rhie A."/>
            <person name="Formenti G."/>
            <person name="Durbin R."/>
            <person name="Fedrigo O."/>
            <person name="Jarvis E.D."/>
        </authorList>
    </citation>
    <scope>NUCLEOTIDE SEQUENCE [LARGE SCALE GENOMIC DNA]</scope>
</reference>
<keyword evidence="7" id="KW-0325">Glycoprotein</keyword>
<dbReference type="AlphaFoldDB" id="A0A6Q2WSC5"/>
<keyword evidence="4 10" id="KW-0732">Signal</keyword>
<evidence type="ECO:0000256" key="10">
    <source>
        <dbReference type="SAM" id="SignalP"/>
    </source>
</evidence>
<feature type="domain" description="UPAR/Ly6" evidence="11">
    <location>
        <begin position="20"/>
        <end position="102"/>
    </location>
</feature>
<keyword evidence="8" id="KW-0449">Lipoprotein</keyword>
<evidence type="ECO:0000256" key="5">
    <source>
        <dbReference type="ARBA" id="ARBA00023136"/>
    </source>
</evidence>
<dbReference type="OMA" id="ESAMCNT"/>
<reference evidence="12" key="4">
    <citation type="submission" date="2025-09" db="UniProtKB">
        <authorList>
            <consortium name="Ensembl"/>
        </authorList>
    </citation>
    <scope>IDENTIFICATION</scope>
</reference>
<dbReference type="PANTHER" id="PTHR47613:SF1">
    <property type="entry name" value="SPERM ACROSOME MEMBRANE-ASSOCIATED PROTEIN 4"/>
    <property type="match status" value="1"/>
</dbReference>
<dbReference type="Proteomes" id="UP000265140">
    <property type="component" value="Chromosome 10"/>
</dbReference>
<dbReference type="Gene3D" id="2.10.60.10">
    <property type="entry name" value="CD59"/>
    <property type="match status" value="1"/>
</dbReference>
<reference evidence="12" key="3">
    <citation type="submission" date="2025-08" db="UniProtKB">
        <authorList>
            <consortium name="Ensembl"/>
        </authorList>
    </citation>
    <scope>IDENTIFICATION</scope>
</reference>
<evidence type="ECO:0000256" key="9">
    <source>
        <dbReference type="ARBA" id="ARBA00029446"/>
    </source>
</evidence>
<evidence type="ECO:0000256" key="8">
    <source>
        <dbReference type="ARBA" id="ARBA00023288"/>
    </source>
</evidence>
<evidence type="ECO:0000313" key="12">
    <source>
        <dbReference type="Ensembl" id="ENSELUP00000044060.1"/>
    </source>
</evidence>
<dbReference type="GO" id="GO:0098552">
    <property type="term" value="C:side of membrane"/>
    <property type="evidence" value="ECO:0007669"/>
    <property type="project" value="UniProtKB-KW"/>
</dbReference>